<dbReference type="RefSeq" id="WP_263332970.1">
    <property type="nucleotide sequence ID" value="NZ_JAGSYH010000001.1"/>
</dbReference>
<evidence type="ECO:0000256" key="2">
    <source>
        <dbReference type="SAM" id="SignalP"/>
    </source>
</evidence>
<feature type="compositionally biased region" description="Low complexity" evidence="1">
    <location>
        <begin position="152"/>
        <end position="192"/>
    </location>
</feature>
<feature type="chain" id="PRO_5046950513" description="DUF5666 domain-containing protein" evidence="2">
    <location>
        <begin position="22"/>
        <end position="293"/>
    </location>
</feature>
<evidence type="ECO:0000256" key="1">
    <source>
        <dbReference type="SAM" id="MobiDB-lite"/>
    </source>
</evidence>
<keyword evidence="4" id="KW-1185">Reference proteome</keyword>
<dbReference type="EMBL" id="JBHSPH010000010">
    <property type="protein sequence ID" value="MFC5864565.1"/>
    <property type="molecule type" value="Genomic_DNA"/>
</dbReference>
<feature type="compositionally biased region" description="Low complexity" evidence="1">
    <location>
        <begin position="22"/>
        <end position="69"/>
    </location>
</feature>
<name>A0ABW1EMN6_9BACT</name>
<gene>
    <name evidence="3" type="ORF">ACFPT7_19815</name>
</gene>
<feature type="signal peptide" evidence="2">
    <location>
        <begin position="1"/>
        <end position="21"/>
    </location>
</feature>
<feature type="region of interest" description="Disordered" evidence="1">
    <location>
        <begin position="22"/>
        <end position="109"/>
    </location>
</feature>
<evidence type="ECO:0000313" key="4">
    <source>
        <dbReference type="Proteomes" id="UP001596091"/>
    </source>
</evidence>
<protein>
    <recommendedName>
        <fullName evidence="5">DUF5666 domain-containing protein</fullName>
    </recommendedName>
</protein>
<accession>A0ABW1EMN6</accession>
<feature type="compositionally biased region" description="Low complexity" evidence="1">
    <location>
        <begin position="205"/>
        <end position="226"/>
    </location>
</feature>
<reference evidence="4" key="1">
    <citation type="journal article" date="2019" name="Int. J. Syst. Evol. Microbiol.">
        <title>The Global Catalogue of Microorganisms (GCM) 10K type strain sequencing project: providing services to taxonomists for standard genome sequencing and annotation.</title>
        <authorList>
            <consortium name="The Broad Institute Genomics Platform"/>
            <consortium name="The Broad Institute Genome Sequencing Center for Infectious Disease"/>
            <person name="Wu L."/>
            <person name="Ma J."/>
        </authorList>
    </citation>
    <scope>NUCLEOTIDE SEQUENCE [LARGE SCALE GENOMIC DNA]</scope>
    <source>
        <strain evidence="4">JCM 4087</strain>
    </source>
</reference>
<evidence type="ECO:0000313" key="3">
    <source>
        <dbReference type="EMBL" id="MFC5864565.1"/>
    </source>
</evidence>
<evidence type="ECO:0008006" key="5">
    <source>
        <dbReference type="Google" id="ProtNLM"/>
    </source>
</evidence>
<comment type="caution">
    <text evidence="3">The sequence shown here is derived from an EMBL/GenBank/DDBJ whole genome shotgun (WGS) entry which is preliminary data.</text>
</comment>
<keyword evidence="2" id="KW-0732">Signal</keyword>
<feature type="region of interest" description="Disordered" evidence="1">
    <location>
        <begin position="151"/>
        <end position="226"/>
    </location>
</feature>
<organism evidence="3 4">
    <name type="scientific">Acidicapsa dinghuensis</name>
    <dbReference type="NCBI Taxonomy" id="2218256"/>
    <lineage>
        <taxon>Bacteria</taxon>
        <taxon>Pseudomonadati</taxon>
        <taxon>Acidobacteriota</taxon>
        <taxon>Terriglobia</taxon>
        <taxon>Terriglobales</taxon>
        <taxon>Acidobacteriaceae</taxon>
        <taxon>Acidicapsa</taxon>
    </lineage>
</organism>
<sequence>MKANTALLKALFVLASAPLWAQQAPPTSPQTTPATPQSPSSQSPSAPENPATQSPAPQAAEAPAAPLSAVSGELVSKLDSSTAKAGDDVVIQTKSSVKTADGTEIPKGSKLKGHIIGVQASQSGTNSQVALKFDQIELKGGQTLPIQSQIQSISPAGSADASGGPSAAASSRMAGPGNSSAAGPSSAGVAPNRSSAGMGTSPQSGATPNAGGATGSAPTTAGAPPAGTVIAKSGQIAIATTAVPGVLLANNAPGEQDPRMARVSTVLLGAKKDIQLDGGTEMVVGIAPASGTR</sequence>
<feature type="compositionally biased region" description="Polar residues" evidence="1">
    <location>
        <begin position="193"/>
        <end position="204"/>
    </location>
</feature>
<dbReference type="Proteomes" id="UP001596091">
    <property type="component" value="Unassembled WGS sequence"/>
</dbReference>
<proteinExistence type="predicted"/>